<dbReference type="GO" id="GO:0005829">
    <property type="term" value="C:cytosol"/>
    <property type="evidence" value="ECO:0007669"/>
    <property type="project" value="TreeGrafter"/>
</dbReference>
<dbReference type="GO" id="GO:0005524">
    <property type="term" value="F:ATP binding"/>
    <property type="evidence" value="ECO:0007669"/>
    <property type="project" value="UniProtKB-UniRule"/>
</dbReference>
<keyword evidence="4 9" id="KW-0067">ATP-binding</keyword>
<organism evidence="12 13">
    <name type="scientific">Pseudoleptotrichia goodfellowii</name>
    <dbReference type="NCBI Taxonomy" id="157692"/>
    <lineage>
        <taxon>Bacteria</taxon>
        <taxon>Fusobacteriati</taxon>
        <taxon>Fusobacteriota</taxon>
        <taxon>Fusobacteriia</taxon>
        <taxon>Fusobacteriales</taxon>
        <taxon>Leptotrichiaceae</taxon>
        <taxon>Pseudoleptotrichia</taxon>
    </lineage>
</organism>
<evidence type="ECO:0000313" key="12">
    <source>
        <dbReference type="EMBL" id="BBM36832.1"/>
    </source>
</evidence>
<evidence type="ECO:0000259" key="11">
    <source>
        <dbReference type="PROSITE" id="PS51217"/>
    </source>
</evidence>
<dbReference type="Pfam" id="PF00580">
    <property type="entry name" value="UvrD-helicase"/>
    <property type="match status" value="1"/>
</dbReference>
<dbReference type="InterPro" id="IPR027417">
    <property type="entry name" value="P-loop_NTPase"/>
</dbReference>
<dbReference type="Pfam" id="PF13361">
    <property type="entry name" value="UvrD_C"/>
    <property type="match status" value="1"/>
</dbReference>
<evidence type="ECO:0000256" key="1">
    <source>
        <dbReference type="ARBA" id="ARBA00022741"/>
    </source>
</evidence>
<dbReference type="Gene3D" id="3.40.50.300">
    <property type="entry name" value="P-loop containing nucleotide triphosphate hydrolases"/>
    <property type="match status" value="4"/>
</dbReference>
<evidence type="ECO:0000256" key="5">
    <source>
        <dbReference type="ARBA" id="ARBA00023235"/>
    </source>
</evidence>
<reference evidence="12 13" key="1">
    <citation type="submission" date="2019-07" db="EMBL/GenBank/DDBJ databases">
        <title>Complete Genome Sequence of Leptotrichia goodfellowii Strain JCM 16774.</title>
        <authorList>
            <person name="Watanabe S."/>
            <person name="Cui L."/>
        </authorList>
    </citation>
    <scope>NUCLEOTIDE SEQUENCE [LARGE SCALE GENOMIC DNA]</scope>
    <source>
        <strain evidence="12 13">JCM16774</strain>
    </source>
</reference>
<dbReference type="PROSITE" id="PS51198">
    <property type="entry name" value="UVRD_HELICASE_ATP_BIND"/>
    <property type="match status" value="1"/>
</dbReference>
<dbReference type="EMBL" id="AP019822">
    <property type="protein sequence ID" value="BBM36832.1"/>
    <property type="molecule type" value="Genomic_DNA"/>
</dbReference>
<dbReference type="Proteomes" id="UP000321606">
    <property type="component" value="Chromosome"/>
</dbReference>
<evidence type="ECO:0000256" key="9">
    <source>
        <dbReference type="PROSITE-ProRule" id="PRU00560"/>
    </source>
</evidence>
<dbReference type="STRING" id="714315.GCA_000516535_01785"/>
<dbReference type="GO" id="GO:0043138">
    <property type="term" value="F:3'-5' DNA helicase activity"/>
    <property type="evidence" value="ECO:0007669"/>
    <property type="project" value="UniProtKB-EC"/>
</dbReference>
<protein>
    <recommendedName>
        <fullName evidence="7">DNA 3'-5' helicase</fullName>
        <ecNumber evidence="7">5.6.2.4</ecNumber>
    </recommendedName>
</protein>
<evidence type="ECO:0000256" key="8">
    <source>
        <dbReference type="ARBA" id="ARBA00048988"/>
    </source>
</evidence>
<dbReference type="GO" id="GO:0003677">
    <property type="term" value="F:DNA binding"/>
    <property type="evidence" value="ECO:0007669"/>
    <property type="project" value="InterPro"/>
</dbReference>
<dbReference type="SUPFAM" id="SSF52540">
    <property type="entry name" value="P-loop containing nucleoside triphosphate hydrolases"/>
    <property type="match status" value="1"/>
</dbReference>
<dbReference type="InterPro" id="IPR014017">
    <property type="entry name" value="DNA_helicase_UvrD-like_C"/>
</dbReference>
<evidence type="ECO:0000256" key="7">
    <source>
        <dbReference type="ARBA" id="ARBA00034808"/>
    </source>
</evidence>
<comment type="catalytic activity">
    <reaction evidence="6">
        <text>Couples ATP hydrolysis with the unwinding of duplex DNA by translocating in the 3'-5' direction.</text>
        <dbReference type="EC" id="5.6.2.4"/>
    </reaction>
</comment>
<dbReference type="KEGG" id="lgo:JCM16774_1778"/>
<name>A0A510JC10_9FUSO</name>
<evidence type="ECO:0000256" key="3">
    <source>
        <dbReference type="ARBA" id="ARBA00022806"/>
    </source>
</evidence>
<sequence length="1055" mass="125987">MSKKILKASAGTGKTYRLSLEYIANLIKGISYKNIIVMTFTKKATAEIKDRIYDFLYQIAFEKYKFEELEKSLKEIYGFQGGEIDKNSLQNIYFKMIKNKDEIRIYTIDGFTNQIFKNTIAPFFGIYGYETLDEEDDGFYEDILVKILNNNEYFEKFSFVFEEKKERKDIKKYVKFIKNIINIRKDFILAGNYKIENDKKANTKFVDYLEEIFDMIGSVAENKDGNVKDFVNTDFRSVYDEIKGVNERISKDKIENKREKIEIIQKNQELFFPVKNIWNGSKIKGKSVENIIYEMKESRDLLSKSFSDYIFVNEVIPLHEKICEAANMIYNIAEEMKFSTKRFTHDDISVYTYKFIFNEELGFIKDKKVTSDFLELIGGNVETVMIDEFQDTSVLQWKILKLLLNSAKNIICVGDEKQSIYHWRGGEKELFEKLETLINGTVENLDKSYRSYKEVIENVNRIFEKYSEEWNYNPVKYRDDEEYSKGYFGYYLQERKPSYKGDEIRPEAAYEKAIEMIKEGEIQNLGKTCIICRTNGHLNEIAERLNKENIPYTLNSSFSLLEHDVIKPLYKLIKYFVFNNYIYLLEFMRSDLIGCLNSHVKYLLENKHEIERYIRKIGEEKFSDFVNSQLENETLPEYKEIDEMKRNNLLFSNILFKIKKLKNLSRSLNSKYLKENFSKKLTEEFYVTDFYSTKSDIKNIFKFFNILKEYSDLFEFVTYIEDEKDKLKQLSSEDSDAVNLMTIHKSKGLEFDTVIYYKKESHSKDNDRDLRVFFDYDEKFEKINKFLVTFPKYEKTFIDSEYSEINEKSEQKEKMESINNDYVALTRAKKNLLLFFEKVVSSKGEVKGELVKRIIDVYKSEIWHSSGKISESKKEEIKISENADFEGLKDIMSYFEDNVLKYTASKYETDLEGEFKRKKGLAMHYYFEHMTNDFENDRKNAESAFLSRYGNMLGKKIITELLERMKKFIFENKEIYDAKYKVYTEFEIYDRENNKRIIDRINIDEENRKIFIYDYKTGYEPTENEKYKQQLEEYKQILFEKTNGEYEIFTRILEV</sequence>
<dbReference type="PANTHER" id="PTHR11070">
    <property type="entry name" value="UVRD / RECB / PCRA DNA HELICASE FAMILY MEMBER"/>
    <property type="match status" value="1"/>
</dbReference>
<dbReference type="EC" id="5.6.2.4" evidence="7"/>
<gene>
    <name evidence="12" type="ORF">JCM16774_1778</name>
</gene>
<comment type="catalytic activity">
    <reaction evidence="8">
        <text>ATP + H2O = ADP + phosphate + H(+)</text>
        <dbReference type="Rhea" id="RHEA:13065"/>
        <dbReference type="ChEBI" id="CHEBI:15377"/>
        <dbReference type="ChEBI" id="CHEBI:15378"/>
        <dbReference type="ChEBI" id="CHEBI:30616"/>
        <dbReference type="ChEBI" id="CHEBI:43474"/>
        <dbReference type="ChEBI" id="CHEBI:456216"/>
        <dbReference type="EC" id="5.6.2.4"/>
    </reaction>
</comment>
<keyword evidence="2 9" id="KW-0378">Hydrolase</keyword>
<evidence type="ECO:0000256" key="6">
    <source>
        <dbReference type="ARBA" id="ARBA00034617"/>
    </source>
</evidence>
<proteinExistence type="predicted"/>
<evidence type="ECO:0000259" key="10">
    <source>
        <dbReference type="PROSITE" id="PS51198"/>
    </source>
</evidence>
<dbReference type="RefSeq" id="WP_026738025.1">
    <property type="nucleotide sequence ID" value="NZ_AP019822.1"/>
</dbReference>
<dbReference type="PANTHER" id="PTHR11070:SF67">
    <property type="entry name" value="DNA 3'-5' HELICASE"/>
    <property type="match status" value="1"/>
</dbReference>
<dbReference type="InterPro" id="IPR000212">
    <property type="entry name" value="DNA_helicase_UvrD/REP"/>
</dbReference>
<dbReference type="GO" id="GO:0016787">
    <property type="term" value="F:hydrolase activity"/>
    <property type="evidence" value="ECO:0007669"/>
    <property type="project" value="UniProtKB-UniRule"/>
</dbReference>
<feature type="domain" description="UvrD-like helicase ATP-binding" evidence="10">
    <location>
        <begin position="1"/>
        <end position="452"/>
    </location>
</feature>
<accession>A0A510JC10</accession>
<feature type="domain" description="UvrD-like helicase C-terminal" evidence="11">
    <location>
        <begin position="460"/>
        <end position="748"/>
    </location>
</feature>
<dbReference type="AlphaFoldDB" id="A0A510JC10"/>
<dbReference type="GO" id="GO:0000725">
    <property type="term" value="P:recombinational repair"/>
    <property type="evidence" value="ECO:0007669"/>
    <property type="project" value="TreeGrafter"/>
</dbReference>
<evidence type="ECO:0000313" key="13">
    <source>
        <dbReference type="Proteomes" id="UP000321606"/>
    </source>
</evidence>
<keyword evidence="3 9" id="KW-0347">Helicase</keyword>
<keyword evidence="1 9" id="KW-0547">Nucleotide-binding</keyword>
<dbReference type="OrthoDB" id="9810135at2"/>
<feature type="binding site" evidence="9">
    <location>
        <begin position="8"/>
        <end position="15"/>
    </location>
    <ligand>
        <name>ATP</name>
        <dbReference type="ChEBI" id="CHEBI:30616"/>
    </ligand>
</feature>
<dbReference type="PROSITE" id="PS51217">
    <property type="entry name" value="UVRD_HELICASE_CTER"/>
    <property type="match status" value="1"/>
</dbReference>
<dbReference type="InterPro" id="IPR014016">
    <property type="entry name" value="UvrD-like_ATP-bd"/>
</dbReference>
<keyword evidence="5" id="KW-0413">Isomerase</keyword>
<evidence type="ECO:0000256" key="4">
    <source>
        <dbReference type="ARBA" id="ARBA00022840"/>
    </source>
</evidence>
<evidence type="ECO:0000256" key="2">
    <source>
        <dbReference type="ARBA" id="ARBA00022801"/>
    </source>
</evidence>